<dbReference type="PANTHER" id="PTHR24291:SF50">
    <property type="entry name" value="BIFUNCTIONAL ALBAFLAVENONE MONOOXYGENASE_TERPENE SYNTHASE"/>
    <property type="match status" value="1"/>
</dbReference>
<evidence type="ECO:0000256" key="2">
    <source>
        <dbReference type="ARBA" id="ARBA00022617"/>
    </source>
</evidence>
<dbReference type="Proteomes" id="UP000287171">
    <property type="component" value="Unassembled WGS sequence"/>
</dbReference>
<dbReference type="InterPro" id="IPR002401">
    <property type="entry name" value="Cyt_P450_E_grp-I"/>
</dbReference>
<evidence type="ECO:0000256" key="4">
    <source>
        <dbReference type="ARBA" id="ARBA00023002"/>
    </source>
</evidence>
<evidence type="ECO:0000313" key="10">
    <source>
        <dbReference type="Proteomes" id="UP000287171"/>
    </source>
</evidence>
<dbReference type="InterPro" id="IPR036396">
    <property type="entry name" value="Cyt_P450_sf"/>
</dbReference>
<dbReference type="GO" id="GO:0020037">
    <property type="term" value="F:heme binding"/>
    <property type="evidence" value="ECO:0007669"/>
    <property type="project" value="InterPro"/>
</dbReference>
<dbReference type="Pfam" id="PF00067">
    <property type="entry name" value="p450"/>
    <property type="match status" value="1"/>
</dbReference>
<accession>A0A402B0V3</accession>
<dbReference type="OrthoDB" id="140159at2"/>
<evidence type="ECO:0000256" key="6">
    <source>
        <dbReference type="ARBA" id="ARBA00023033"/>
    </source>
</evidence>
<dbReference type="PROSITE" id="PS00086">
    <property type="entry name" value="CYTOCHROME_P450"/>
    <property type="match status" value="1"/>
</dbReference>
<dbReference type="GO" id="GO:0004497">
    <property type="term" value="F:monooxygenase activity"/>
    <property type="evidence" value="ECO:0007669"/>
    <property type="project" value="UniProtKB-KW"/>
</dbReference>
<sequence length="458" mass="51654">MATEIKETSGTKTIPGISEAPFVGSLFRHNNDRLNLYQQVAQDCGDIALFHYGPFRFIQINSAELARSLLVEHTADFDKGDGMRSAFQPVIGNGLFISDGALHRQQRKLMAPSFQPRHIISYANTMVHYSEQIQEGWRDGQVIDIGHELTQLTMSIVGKVLFDAEVFTEADELGSAMTTVLSFINYSLSNLFSIPLSWPVPRSKKAQQALAVLDRRINQMIADRHASKDEANDFLSVLLRSKEDDGSSMSDKQVRDEALTLFGAGHETTATALTWAWYLLAQNPEIFKKMQHEIDTVLQGRAPTYADLQKLPYTLQVFKEAMRLYPPAYAVSRVALHDCDLNGYPIKKQDVVIMAIYAMHRRPEYFPDPDAFDPERFTAENEKRLPRHAYLPFGAGPRICIGNHFALMEGQLLLATLAQRVSLELVPGQHVHPDPNKTITIRPDVPIKMVVHRRPKND</sequence>
<name>A0A402B0V3_9CHLR</name>
<keyword evidence="4 8" id="KW-0560">Oxidoreductase</keyword>
<dbReference type="InterPro" id="IPR001128">
    <property type="entry name" value="Cyt_P450"/>
</dbReference>
<reference evidence="10" key="1">
    <citation type="submission" date="2018-12" db="EMBL/GenBank/DDBJ databases">
        <title>Tengunoibacter tsumagoiensis gen. nov., sp. nov., Dictyobacter kobayashii sp. nov., D. alpinus sp. nov., and D. joshuensis sp. nov. and description of Dictyobacteraceae fam. nov. within the order Ktedonobacterales isolated from Tengu-no-mugimeshi.</title>
        <authorList>
            <person name="Wang C.M."/>
            <person name="Zheng Y."/>
            <person name="Sakai Y."/>
            <person name="Toyoda A."/>
            <person name="Minakuchi Y."/>
            <person name="Abe K."/>
            <person name="Yokota A."/>
            <person name="Yabe S."/>
        </authorList>
    </citation>
    <scope>NUCLEOTIDE SEQUENCE [LARGE SCALE GENOMIC DNA]</scope>
    <source>
        <strain evidence="10">Uno16</strain>
    </source>
</reference>
<dbReference type="Gene3D" id="1.10.630.10">
    <property type="entry name" value="Cytochrome P450"/>
    <property type="match status" value="1"/>
</dbReference>
<protein>
    <submittedName>
        <fullName evidence="9">Cytochrome P450</fullName>
    </submittedName>
</protein>
<dbReference type="RefSeq" id="WP_126625625.1">
    <property type="nucleotide sequence ID" value="NZ_BIFT01000001.1"/>
</dbReference>
<dbReference type="PRINTS" id="PR00463">
    <property type="entry name" value="EP450I"/>
</dbReference>
<evidence type="ECO:0000256" key="3">
    <source>
        <dbReference type="ARBA" id="ARBA00022723"/>
    </source>
</evidence>
<keyword evidence="5 7" id="KW-0408">Iron</keyword>
<dbReference type="InterPro" id="IPR017972">
    <property type="entry name" value="Cyt_P450_CS"/>
</dbReference>
<keyword evidence="3 7" id="KW-0479">Metal-binding</keyword>
<keyword evidence="2 7" id="KW-0349">Heme</keyword>
<keyword evidence="10" id="KW-1185">Reference proteome</keyword>
<evidence type="ECO:0000256" key="8">
    <source>
        <dbReference type="RuleBase" id="RU000461"/>
    </source>
</evidence>
<comment type="caution">
    <text evidence="9">The sequence shown here is derived from an EMBL/GenBank/DDBJ whole genome shotgun (WGS) entry which is preliminary data.</text>
</comment>
<evidence type="ECO:0000313" key="9">
    <source>
        <dbReference type="EMBL" id="GCE24981.1"/>
    </source>
</evidence>
<comment type="cofactor">
    <cofactor evidence="7">
        <name>heme</name>
        <dbReference type="ChEBI" id="CHEBI:30413"/>
    </cofactor>
</comment>
<comment type="similarity">
    <text evidence="1 8">Belongs to the cytochrome P450 family.</text>
</comment>
<evidence type="ECO:0000256" key="1">
    <source>
        <dbReference type="ARBA" id="ARBA00010617"/>
    </source>
</evidence>
<organism evidence="9 10">
    <name type="scientific">Dictyobacter alpinus</name>
    <dbReference type="NCBI Taxonomy" id="2014873"/>
    <lineage>
        <taxon>Bacteria</taxon>
        <taxon>Bacillati</taxon>
        <taxon>Chloroflexota</taxon>
        <taxon>Ktedonobacteria</taxon>
        <taxon>Ktedonobacterales</taxon>
        <taxon>Dictyobacteraceae</taxon>
        <taxon>Dictyobacter</taxon>
    </lineage>
</organism>
<dbReference type="InterPro" id="IPR050196">
    <property type="entry name" value="Cytochrome_P450_Monoox"/>
</dbReference>
<dbReference type="SUPFAM" id="SSF48264">
    <property type="entry name" value="Cytochrome P450"/>
    <property type="match status" value="1"/>
</dbReference>
<evidence type="ECO:0000256" key="5">
    <source>
        <dbReference type="ARBA" id="ARBA00023004"/>
    </source>
</evidence>
<dbReference type="EMBL" id="BIFT01000001">
    <property type="protein sequence ID" value="GCE24981.1"/>
    <property type="molecule type" value="Genomic_DNA"/>
</dbReference>
<dbReference type="GO" id="GO:0005506">
    <property type="term" value="F:iron ion binding"/>
    <property type="evidence" value="ECO:0007669"/>
    <property type="project" value="InterPro"/>
</dbReference>
<evidence type="ECO:0000256" key="7">
    <source>
        <dbReference type="PIRSR" id="PIRSR602401-1"/>
    </source>
</evidence>
<gene>
    <name evidence="9" type="ORF">KDA_04650</name>
</gene>
<dbReference type="GO" id="GO:0016705">
    <property type="term" value="F:oxidoreductase activity, acting on paired donors, with incorporation or reduction of molecular oxygen"/>
    <property type="evidence" value="ECO:0007669"/>
    <property type="project" value="InterPro"/>
</dbReference>
<dbReference type="CDD" id="cd20620">
    <property type="entry name" value="CYP132-like"/>
    <property type="match status" value="1"/>
</dbReference>
<dbReference type="PANTHER" id="PTHR24291">
    <property type="entry name" value="CYTOCHROME P450 FAMILY 4"/>
    <property type="match status" value="1"/>
</dbReference>
<dbReference type="PRINTS" id="PR00385">
    <property type="entry name" value="P450"/>
</dbReference>
<proteinExistence type="inferred from homology"/>
<feature type="binding site" description="axial binding residue" evidence="7">
    <location>
        <position position="400"/>
    </location>
    <ligand>
        <name>heme</name>
        <dbReference type="ChEBI" id="CHEBI:30413"/>
    </ligand>
    <ligandPart>
        <name>Fe</name>
        <dbReference type="ChEBI" id="CHEBI:18248"/>
    </ligandPart>
</feature>
<dbReference type="AlphaFoldDB" id="A0A402B0V3"/>
<keyword evidence="6 8" id="KW-0503">Monooxygenase</keyword>